<dbReference type="RefSeq" id="WP_023789523.1">
    <property type="nucleotide sequence ID" value="NC_022998.1"/>
</dbReference>
<evidence type="ECO:0000313" key="2">
    <source>
        <dbReference type="EMBL" id="AHB36438.1"/>
    </source>
</evidence>
<organism evidence="2 3">
    <name type="scientific">Spiroplasma apis B31</name>
    <dbReference type="NCBI Taxonomy" id="1276258"/>
    <lineage>
        <taxon>Bacteria</taxon>
        <taxon>Bacillati</taxon>
        <taxon>Mycoplasmatota</taxon>
        <taxon>Mollicutes</taxon>
        <taxon>Entomoplasmatales</taxon>
        <taxon>Spiroplasmataceae</taxon>
        <taxon>Spiroplasma</taxon>
    </lineage>
</organism>
<dbReference type="Proteomes" id="UP000018550">
    <property type="component" value="Chromosome"/>
</dbReference>
<sequence length="229" mass="25948">MSGFAPKFCPTHLKIHVCELQNVTKKVSNIENDLGAKVRRLHGIQTEEERLKEEAKRKPQKGTLGDILARAKEKIKKEKEEYTKKTGIDSDTDSKPVTQEEISDRMASLRRKMLGGEDIIKTDNSPIVEPITTNKNKSSSPKKQKKSTPPIKEEKLEESNKSKKLFTEEETQELIQNAVKEALKKVGYLNDTKLKTVKTTSSNTKKTTKPQNLKEKTTNNNSKTKSKKL</sequence>
<evidence type="ECO:0000313" key="3">
    <source>
        <dbReference type="Proteomes" id="UP000018550"/>
    </source>
</evidence>
<accession>V5RIX4</accession>
<evidence type="ECO:0000256" key="1">
    <source>
        <dbReference type="SAM" id="MobiDB-lite"/>
    </source>
</evidence>
<dbReference type="EMBL" id="CP006682">
    <property type="protein sequence ID" value="AHB36438.1"/>
    <property type="molecule type" value="Genomic_DNA"/>
</dbReference>
<proteinExistence type="predicted"/>
<feature type="region of interest" description="Disordered" evidence="1">
    <location>
        <begin position="185"/>
        <end position="229"/>
    </location>
</feature>
<dbReference type="OrthoDB" id="389687at2"/>
<dbReference type="PATRIC" id="fig|1276258.3.peg.601"/>
<feature type="compositionally biased region" description="Basic and acidic residues" evidence="1">
    <location>
        <begin position="151"/>
        <end position="167"/>
    </location>
</feature>
<dbReference type="AlphaFoldDB" id="V5RIX4"/>
<feature type="region of interest" description="Disordered" evidence="1">
    <location>
        <begin position="46"/>
        <end position="169"/>
    </location>
</feature>
<reference evidence="2 3" key="1">
    <citation type="journal article" date="2014" name="Genome Announc.">
        <title>Complete Genome Sequence of Spiroplasma apis B31T (ATCC 33834), a Bacterium Associated with May Disease of Honeybees (Apis mellifera).</title>
        <authorList>
            <person name="Ku C."/>
            <person name="Lo W.S."/>
            <person name="Chen L.L."/>
            <person name="Kuo C.H."/>
        </authorList>
    </citation>
    <scope>NUCLEOTIDE SEQUENCE [LARGE SCALE GENOMIC DNA]</scope>
    <source>
        <strain evidence="2">B31</strain>
    </source>
</reference>
<dbReference type="HOGENOM" id="CLU_074348_0_0_14"/>
<protein>
    <submittedName>
        <fullName evidence="2">Uncharacterized protein</fullName>
    </submittedName>
</protein>
<dbReference type="KEGG" id="sapi:SAPIS_v1c05930"/>
<name>V5RIX4_SPIAP</name>
<gene>
    <name evidence="2" type="ORF">SAPIS_v1c05930</name>
</gene>
<dbReference type="STRING" id="1276258.SAPIS_v1c05930"/>
<feature type="compositionally biased region" description="Basic and acidic residues" evidence="1">
    <location>
        <begin position="46"/>
        <end position="57"/>
    </location>
</feature>
<feature type="compositionally biased region" description="Basic and acidic residues" evidence="1">
    <location>
        <begin position="69"/>
        <end position="94"/>
    </location>
</feature>
<keyword evidence="3" id="KW-1185">Reference proteome</keyword>